<dbReference type="PIRSF" id="PIRSF017082">
    <property type="entry name" value="YflP"/>
    <property type="match status" value="1"/>
</dbReference>
<sequence>MYRRRFIALALAATALLCHGPASAQDAYPSRPIRLIVPQSAGSGSDVVARLLSEKLSQDLGQSIVVDNRPGANGIVAMSTVAKSTPDGYTLLLTGVSQISFNPHLYASLPYNPQKDYTFISPVVDTPFVLIASKASGITSMQGFIEKARQKSGGLPFSSAGVGNSTHLAMEIIADKLGLKLTHVAYKGSGPALTGVVAGEVDAMASVLGTALPQIAAGTVVPLAVIGQTRVKELPNVPTLKEAGIDVPVMPSWWALVGPAGMDAKTVGKLNATLQAALADPQIKARLAALYLYPVVGTPDAMKQRAIQDSNVWGDFIKKRGIQSS</sequence>
<evidence type="ECO:0000313" key="3">
    <source>
        <dbReference type="EMBL" id="QET06619.1"/>
    </source>
</evidence>
<dbReference type="EMBL" id="CP044067">
    <property type="protein sequence ID" value="QET06619.1"/>
    <property type="molecule type" value="Genomic_DNA"/>
</dbReference>
<dbReference type="CDD" id="cd07012">
    <property type="entry name" value="PBP2_Bug_TTT"/>
    <property type="match status" value="1"/>
</dbReference>
<evidence type="ECO:0000313" key="4">
    <source>
        <dbReference type="Proteomes" id="UP000322822"/>
    </source>
</evidence>
<dbReference type="Proteomes" id="UP000322822">
    <property type="component" value="Chromosome 2"/>
</dbReference>
<name>A0A5P2HHF0_9BURK</name>
<keyword evidence="2" id="KW-0732">Signal</keyword>
<dbReference type="InterPro" id="IPR005064">
    <property type="entry name" value="BUG"/>
</dbReference>
<evidence type="ECO:0000256" key="2">
    <source>
        <dbReference type="SAM" id="SignalP"/>
    </source>
</evidence>
<dbReference type="InterPro" id="IPR042100">
    <property type="entry name" value="Bug_dom1"/>
</dbReference>
<dbReference type="PANTHER" id="PTHR42928:SF5">
    <property type="entry name" value="BLR1237 PROTEIN"/>
    <property type="match status" value="1"/>
</dbReference>
<protein>
    <submittedName>
        <fullName evidence="3">Tripartite tricarboxylate transporter substrate binding protein</fullName>
    </submittedName>
</protein>
<reference evidence="3 4" key="1">
    <citation type="submission" date="2019-09" db="EMBL/GenBank/DDBJ databases">
        <title>FDA dAtabase for Regulatory Grade micrObial Sequences (FDA-ARGOS): Supporting development and validation of Infectious Disease Dx tests.</title>
        <authorList>
            <person name="Sciortino C."/>
            <person name="Tallon L."/>
            <person name="Sadzewicz L."/>
            <person name="Vavikolanu K."/>
            <person name="Mehta A."/>
            <person name="Aluvathingal J."/>
            <person name="Nadendla S."/>
            <person name="Nandy P."/>
            <person name="Geyer C."/>
            <person name="Yan Y."/>
            <person name="Sichtig H."/>
        </authorList>
    </citation>
    <scope>NUCLEOTIDE SEQUENCE [LARGE SCALE GENOMIC DNA]</scope>
    <source>
        <strain evidence="3 4">FDAARGOS_664</strain>
    </source>
</reference>
<dbReference type="AlphaFoldDB" id="A0A5P2HHF0"/>
<dbReference type="Pfam" id="PF03401">
    <property type="entry name" value="TctC"/>
    <property type="match status" value="1"/>
</dbReference>
<proteinExistence type="inferred from homology"/>
<feature type="signal peptide" evidence="2">
    <location>
        <begin position="1"/>
        <end position="24"/>
    </location>
</feature>
<dbReference type="PANTHER" id="PTHR42928">
    <property type="entry name" value="TRICARBOXYLATE-BINDING PROTEIN"/>
    <property type="match status" value="1"/>
</dbReference>
<dbReference type="Gene3D" id="3.40.190.10">
    <property type="entry name" value="Periplasmic binding protein-like II"/>
    <property type="match status" value="1"/>
</dbReference>
<evidence type="ECO:0000256" key="1">
    <source>
        <dbReference type="ARBA" id="ARBA00006987"/>
    </source>
</evidence>
<gene>
    <name evidence="3" type="ORF">FOB72_22350</name>
</gene>
<organism evidence="3 4">
    <name type="scientific">Cupriavidus pauculus</name>
    <dbReference type="NCBI Taxonomy" id="82633"/>
    <lineage>
        <taxon>Bacteria</taxon>
        <taxon>Pseudomonadati</taxon>
        <taxon>Pseudomonadota</taxon>
        <taxon>Betaproteobacteria</taxon>
        <taxon>Burkholderiales</taxon>
        <taxon>Burkholderiaceae</taxon>
        <taxon>Cupriavidus</taxon>
    </lineage>
</organism>
<comment type="similarity">
    <text evidence="1">Belongs to the UPF0065 (bug) family.</text>
</comment>
<dbReference type="SUPFAM" id="SSF53850">
    <property type="entry name" value="Periplasmic binding protein-like II"/>
    <property type="match status" value="1"/>
</dbReference>
<dbReference type="Gene3D" id="3.40.190.150">
    <property type="entry name" value="Bordetella uptake gene, domain 1"/>
    <property type="match status" value="1"/>
</dbReference>
<dbReference type="OrthoDB" id="8678477at2"/>
<feature type="chain" id="PRO_5025015013" evidence="2">
    <location>
        <begin position="25"/>
        <end position="325"/>
    </location>
</feature>
<accession>A0A5P2HHF0</accession>